<dbReference type="AlphaFoldDB" id="A0A9P8RRP4"/>
<dbReference type="Proteomes" id="UP000750711">
    <property type="component" value="Unassembled WGS sequence"/>
</dbReference>
<dbReference type="Gene3D" id="2.120.10.70">
    <property type="entry name" value="Fucose-specific lectin"/>
    <property type="match status" value="1"/>
</dbReference>
<gene>
    <name evidence="2" type="ORF">GP486_002480</name>
</gene>
<evidence type="ECO:0008006" key="4">
    <source>
        <dbReference type="Google" id="ProtNLM"/>
    </source>
</evidence>
<comment type="caution">
    <text evidence="2">The sequence shown here is derived from an EMBL/GenBank/DDBJ whole genome shotgun (WGS) entry which is preliminary data.</text>
</comment>
<dbReference type="EMBL" id="JAGHQM010000278">
    <property type="protein sequence ID" value="KAH0562957.1"/>
    <property type="molecule type" value="Genomic_DNA"/>
</dbReference>
<name>A0A9P8RRP4_9PEZI</name>
<organism evidence="2 3">
    <name type="scientific">Trichoglossum hirsutum</name>
    <dbReference type="NCBI Taxonomy" id="265104"/>
    <lineage>
        <taxon>Eukaryota</taxon>
        <taxon>Fungi</taxon>
        <taxon>Dikarya</taxon>
        <taxon>Ascomycota</taxon>
        <taxon>Pezizomycotina</taxon>
        <taxon>Geoglossomycetes</taxon>
        <taxon>Geoglossales</taxon>
        <taxon>Geoglossaceae</taxon>
        <taxon>Trichoglossum</taxon>
    </lineage>
</organism>
<reference evidence="2" key="1">
    <citation type="submission" date="2021-03" db="EMBL/GenBank/DDBJ databases">
        <title>Comparative genomics and phylogenomic investigation of the class Geoglossomycetes provide insights into ecological specialization and systematics.</title>
        <authorList>
            <person name="Melie T."/>
            <person name="Pirro S."/>
            <person name="Miller A.N."/>
            <person name="Quandt A."/>
        </authorList>
    </citation>
    <scope>NUCLEOTIDE SEQUENCE</scope>
    <source>
        <strain evidence="2">CAQ_001_2017</strain>
    </source>
</reference>
<comment type="similarity">
    <text evidence="1">Belongs to the fungal fucose-specific lectin family.</text>
</comment>
<evidence type="ECO:0000313" key="3">
    <source>
        <dbReference type="Proteomes" id="UP000750711"/>
    </source>
</evidence>
<dbReference type="InterPro" id="IPR012475">
    <property type="entry name" value="Fungal_lectin"/>
</dbReference>
<evidence type="ECO:0000313" key="2">
    <source>
        <dbReference type="EMBL" id="KAH0562957.1"/>
    </source>
</evidence>
<keyword evidence="3" id="KW-1185">Reference proteome</keyword>
<sequence length="354" mass="38994">MSNYLPNTSLTTLSIGSKIYAYSQTFHGQLREVQGRLQTEKNRIYYSEGYTTISPTARWRDPPDIEPGAPKMFTPLAAASIAETRYLIYVSDDNILFDVVYENGGWKPGTLSQAKMPDGRTGVRCATYSKLAAATVTFNRGSMICVYYQKPDHEGPVGMVAYAPAKGGWITDLAKVLGIVTDLKDPPLYATSLTAVKPRKGLTLPREPGVQPEIEELPVVYFQWETNALAHGQGTNLAPIPGLEKLALSPHTSLTAVDDGTNLYCFYKSNDNSIRMIRIEGGIAKPATDKLIGTPTPRSSIAAVMPLQHQDRIILIYQVWESGKSEKVEIKAKTLAKQPDSTWSPIHETRLVTD</sequence>
<dbReference type="SUPFAM" id="SSF89372">
    <property type="entry name" value="Fucose-specific lectin"/>
    <property type="match status" value="1"/>
</dbReference>
<evidence type="ECO:0000256" key="1">
    <source>
        <dbReference type="ARBA" id="ARBA00009042"/>
    </source>
</evidence>
<protein>
    <recommendedName>
        <fullName evidence="4">Fucose-specific lectin</fullName>
    </recommendedName>
</protein>
<proteinExistence type="inferred from homology"/>
<accession>A0A9P8RRP4</accession>
<dbReference type="Pfam" id="PF07938">
    <property type="entry name" value="Fungal_lectin"/>
    <property type="match status" value="1"/>
</dbReference>